<feature type="domain" description="HTH lysR-type" evidence="5">
    <location>
        <begin position="1"/>
        <end position="58"/>
    </location>
</feature>
<evidence type="ECO:0000256" key="3">
    <source>
        <dbReference type="ARBA" id="ARBA00023125"/>
    </source>
</evidence>
<organism evidence="6 7">
    <name type="scientific">Methylophaga muralis</name>
    <dbReference type="NCBI Taxonomy" id="291169"/>
    <lineage>
        <taxon>Bacteria</taxon>
        <taxon>Pseudomonadati</taxon>
        <taxon>Pseudomonadota</taxon>
        <taxon>Gammaproteobacteria</taxon>
        <taxon>Thiotrichales</taxon>
        <taxon>Piscirickettsiaceae</taxon>
        <taxon>Methylophaga</taxon>
    </lineage>
</organism>
<dbReference type="PANTHER" id="PTHR30126:SF22">
    <property type="entry name" value="HTH-TYPE TRANSCRIPTIONAL REGULATOR YHAJ-RELATED"/>
    <property type="match status" value="1"/>
</dbReference>
<keyword evidence="7" id="KW-1185">Reference proteome</keyword>
<dbReference type="SUPFAM" id="SSF53850">
    <property type="entry name" value="Periplasmic binding protein-like II"/>
    <property type="match status" value="1"/>
</dbReference>
<keyword evidence="4" id="KW-0804">Transcription</keyword>
<dbReference type="Pfam" id="PF00126">
    <property type="entry name" value="HTH_1"/>
    <property type="match status" value="1"/>
</dbReference>
<evidence type="ECO:0000256" key="2">
    <source>
        <dbReference type="ARBA" id="ARBA00023015"/>
    </source>
</evidence>
<evidence type="ECO:0000256" key="4">
    <source>
        <dbReference type="ARBA" id="ARBA00023163"/>
    </source>
</evidence>
<dbReference type="InterPro" id="IPR005119">
    <property type="entry name" value="LysR_subst-bd"/>
</dbReference>
<dbReference type="Pfam" id="PF03466">
    <property type="entry name" value="LysR_substrate"/>
    <property type="match status" value="1"/>
</dbReference>
<dbReference type="InterPro" id="IPR000847">
    <property type="entry name" value="LysR_HTH_N"/>
</dbReference>
<evidence type="ECO:0000256" key="1">
    <source>
        <dbReference type="ARBA" id="ARBA00009437"/>
    </source>
</evidence>
<reference evidence="6 7" key="1">
    <citation type="submission" date="2016-07" db="EMBL/GenBank/DDBJ databases">
        <title>Draft Genome Sequence of Methylophaga muralis Bur 1.</title>
        <authorList>
            <person name="Vasilenko O.V."/>
            <person name="Doronina N.V."/>
            <person name="Shmareva M.N."/>
            <person name="Tarlachkov S.V."/>
            <person name="Mustakhimov I."/>
            <person name="Trotsenko Y.A."/>
        </authorList>
    </citation>
    <scope>NUCLEOTIDE SEQUENCE [LARGE SCALE GENOMIC DNA]</scope>
    <source>
        <strain evidence="6 7">Bur 1</strain>
    </source>
</reference>
<accession>A0A1E3GPM5</accession>
<dbReference type="Gene3D" id="3.40.190.290">
    <property type="match status" value="1"/>
</dbReference>
<comment type="similarity">
    <text evidence="1">Belongs to the LysR transcriptional regulatory family.</text>
</comment>
<dbReference type="SUPFAM" id="SSF46785">
    <property type="entry name" value="Winged helix' DNA-binding domain"/>
    <property type="match status" value="1"/>
</dbReference>
<dbReference type="PANTHER" id="PTHR30126">
    <property type="entry name" value="HTH-TYPE TRANSCRIPTIONAL REGULATOR"/>
    <property type="match status" value="1"/>
</dbReference>
<dbReference type="InterPro" id="IPR036388">
    <property type="entry name" value="WH-like_DNA-bd_sf"/>
</dbReference>
<comment type="caution">
    <text evidence="6">The sequence shown here is derived from an EMBL/GenBank/DDBJ whole genome shotgun (WGS) entry which is preliminary data.</text>
</comment>
<dbReference type="EMBL" id="MCRI01000033">
    <property type="protein sequence ID" value="ODN65957.1"/>
    <property type="molecule type" value="Genomic_DNA"/>
</dbReference>
<dbReference type="Gene3D" id="1.10.10.10">
    <property type="entry name" value="Winged helix-like DNA-binding domain superfamily/Winged helix DNA-binding domain"/>
    <property type="match status" value="1"/>
</dbReference>
<dbReference type="GO" id="GO:0003700">
    <property type="term" value="F:DNA-binding transcription factor activity"/>
    <property type="evidence" value="ECO:0007669"/>
    <property type="project" value="InterPro"/>
</dbReference>
<dbReference type="AlphaFoldDB" id="A0A1E3GPM5"/>
<dbReference type="PATRIC" id="fig|291169.3.peg.2341"/>
<sequence>MRIEQIEAFVKTAECGSFANAAITLEMRRSTVSAAVSALEDELAIHLFQRSGNSLQITPIAQSLLADSQRLLQSANRIRQLSNQHLEGIESELRVARDDALPEVFWHQCMHDLHVEFPQTSTSVYLLPTQEHHEFIDNGIVDISFGVNNAVDPNFRLGMIEQRTVVSPAHPLANLAQVTESDLSQYTQICLTFLQKGQLVIQNQIGRQYSGLTMYELIRDAVLRGDGWAILPTTLIQTHLKQQQLVSLATETALSATYFQCLSRQANRKVATWLKNRVTHALTHEFKGW</sequence>
<evidence type="ECO:0000259" key="5">
    <source>
        <dbReference type="PROSITE" id="PS50931"/>
    </source>
</evidence>
<dbReference type="PROSITE" id="PS50931">
    <property type="entry name" value="HTH_LYSR"/>
    <property type="match status" value="1"/>
</dbReference>
<dbReference type="InterPro" id="IPR036390">
    <property type="entry name" value="WH_DNA-bd_sf"/>
</dbReference>
<proteinExistence type="inferred from homology"/>
<evidence type="ECO:0000313" key="7">
    <source>
        <dbReference type="Proteomes" id="UP000094379"/>
    </source>
</evidence>
<gene>
    <name evidence="6" type="primary">allS</name>
    <name evidence="6" type="ORF">A9E74_02325</name>
</gene>
<dbReference type="Proteomes" id="UP000094379">
    <property type="component" value="Unassembled WGS sequence"/>
</dbReference>
<evidence type="ECO:0000313" key="6">
    <source>
        <dbReference type="EMBL" id="ODN65957.1"/>
    </source>
</evidence>
<protein>
    <submittedName>
        <fullName evidence="6">HTH-type transcriptional activator AllS</fullName>
    </submittedName>
</protein>
<keyword evidence="2" id="KW-0805">Transcription regulation</keyword>
<dbReference type="STRING" id="291169.A9E74_02325"/>
<dbReference type="RefSeq" id="WP_069296719.1">
    <property type="nucleotide sequence ID" value="NZ_MCRI01000033.1"/>
</dbReference>
<name>A0A1E3GPM5_9GAMM</name>
<keyword evidence="3" id="KW-0238">DNA-binding</keyword>
<dbReference type="GO" id="GO:0000976">
    <property type="term" value="F:transcription cis-regulatory region binding"/>
    <property type="evidence" value="ECO:0007669"/>
    <property type="project" value="TreeGrafter"/>
</dbReference>